<dbReference type="OrthoDB" id="3268450at2759"/>
<reference evidence="1 2" key="1">
    <citation type="journal article" date="2016" name="Mol. Biol. Evol.">
        <title>Comparative Genomics of Early-Diverging Mushroom-Forming Fungi Provides Insights into the Origins of Lignocellulose Decay Capabilities.</title>
        <authorList>
            <person name="Nagy L.G."/>
            <person name="Riley R."/>
            <person name="Tritt A."/>
            <person name="Adam C."/>
            <person name="Daum C."/>
            <person name="Floudas D."/>
            <person name="Sun H."/>
            <person name="Yadav J.S."/>
            <person name="Pangilinan J."/>
            <person name="Larsson K.H."/>
            <person name="Matsuura K."/>
            <person name="Barry K."/>
            <person name="Labutti K."/>
            <person name="Kuo R."/>
            <person name="Ohm R.A."/>
            <person name="Bhattacharya S.S."/>
            <person name="Shirouzu T."/>
            <person name="Yoshinaga Y."/>
            <person name="Martin F.M."/>
            <person name="Grigoriev I.V."/>
            <person name="Hibbett D.S."/>
        </authorList>
    </citation>
    <scope>NUCLEOTIDE SEQUENCE [LARGE SCALE GENOMIC DNA]</scope>
    <source>
        <strain evidence="1 2">TUFC12733</strain>
    </source>
</reference>
<evidence type="ECO:0000313" key="2">
    <source>
        <dbReference type="Proteomes" id="UP000076738"/>
    </source>
</evidence>
<organism evidence="1 2">
    <name type="scientific">Calocera viscosa (strain TUFC12733)</name>
    <dbReference type="NCBI Taxonomy" id="1330018"/>
    <lineage>
        <taxon>Eukaryota</taxon>
        <taxon>Fungi</taxon>
        <taxon>Dikarya</taxon>
        <taxon>Basidiomycota</taxon>
        <taxon>Agaricomycotina</taxon>
        <taxon>Dacrymycetes</taxon>
        <taxon>Dacrymycetales</taxon>
        <taxon>Dacrymycetaceae</taxon>
        <taxon>Calocera</taxon>
    </lineage>
</organism>
<dbReference type="Proteomes" id="UP000076738">
    <property type="component" value="Unassembled WGS sequence"/>
</dbReference>
<keyword evidence="2" id="KW-1185">Reference proteome</keyword>
<name>A0A167MXS9_CALVF</name>
<dbReference type="AlphaFoldDB" id="A0A167MXS9"/>
<accession>A0A167MXS9</accession>
<evidence type="ECO:0000313" key="1">
    <source>
        <dbReference type="EMBL" id="KZO97158.1"/>
    </source>
</evidence>
<protein>
    <submittedName>
        <fullName evidence="1">Uncharacterized protein</fullName>
    </submittedName>
</protein>
<gene>
    <name evidence="1" type="ORF">CALVIDRAFT_597870</name>
</gene>
<dbReference type="EMBL" id="KV417281">
    <property type="protein sequence ID" value="KZO97158.1"/>
    <property type="molecule type" value="Genomic_DNA"/>
</dbReference>
<proteinExistence type="predicted"/>
<sequence>MSDVELRSRARASLPLAATNRALLEQAEVSEPLLVGESGDSTPHPARSDSPFKVTCWKLLQTSVVLGLGAPKAWLSYAGEDIGPTTLDLVVGVVFVILQIWLSPLEYAEPPVMPWFFKYNLSIYLERSVDHDWGMIYAGSSGRLDAYLRPANFDLKSLTLAWSCLSSR</sequence>